<evidence type="ECO:0000256" key="15">
    <source>
        <dbReference type="ARBA" id="ARBA00048766"/>
    </source>
</evidence>
<evidence type="ECO:0000256" key="16">
    <source>
        <dbReference type="PROSITE-ProRule" id="PRU10052"/>
    </source>
</evidence>
<evidence type="ECO:0000256" key="1">
    <source>
        <dbReference type="ARBA" id="ARBA00004613"/>
    </source>
</evidence>
<dbReference type="GO" id="GO:0016829">
    <property type="term" value="F:lyase activity"/>
    <property type="evidence" value="ECO:0007669"/>
    <property type="project" value="UniProtKB-KW"/>
</dbReference>
<evidence type="ECO:0000256" key="18">
    <source>
        <dbReference type="SAM" id="SignalP"/>
    </source>
</evidence>
<evidence type="ECO:0000256" key="8">
    <source>
        <dbReference type="ARBA" id="ARBA00023180"/>
    </source>
</evidence>
<evidence type="ECO:0000256" key="5">
    <source>
        <dbReference type="ARBA" id="ARBA00022737"/>
    </source>
</evidence>
<evidence type="ECO:0000256" key="10">
    <source>
        <dbReference type="ARBA" id="ARBA00023316"/>
    </source>
</evidence>
<evidence type="ECO:0000256" key="3">
    <source>
        <dbReference type="ARBA" id="ARBA00022525"/>
    </source>
</evidence>
<dbReference type="InterPro" id="IPR011050">
    <property type="entry name" value="Pectin_lyase_fold/virulence"/>
</dbReference>
<dbReference type="PANTHER" id="PTHR31736:SF11">
    <property type="entry name" value="EXOPOLYGALACTURONASE C-RELATED"/>
    <property type="match status" value="1"/>
</dbReference>
<reference evidence="19 20" key="1">
    <citation type="submission" date="2016-07" db="EMBL/GenBank/DDBJ databases">
        <title>Pervasive Adenine N6-methylation of Active Genes in Fungi.</title>
        <authorList>
            <consortium name="DOE Joint Genome Institute"/>
            <person name="Mondo S.J."/>
            <person name="Dannebaum R.O."/>
            <person name="Kuo R.C."/>
            <person name="Labutti K."/>
            <person name="Haridas S."/>
            <person name="Kuo A."/>
            <person name="Salamov A."/>
            <person name="Ahrendt S.R."/>
            <person name="Lipzen A."/>
            <person name="Sullivan W."/>
            <person name="Andreopoulos W.B."/>
            <person name="Clum A."/>
            <person name="Lindquist E."/>
            <person name="Daum C."/>
            <person name="Ramamoorthy G.K."/>
            <person name="Gryganskyi A."/>
            <person name="Culley D."/>
            <person name="Magnuson J.K."/>
            <person name="James T.Y."/>
            <person name="O'Malley M.A."/>
            <person name="Stajich J.E."/>
            <person name="Spatafora J.W."/>
            <person name="Visel A."/>
            <person name="Grigoriev I.V."/>
        </authorList>
    </citation>
    <scope>NUCLEOTIDE SEQUENCE [LARGE SCALE GENOMIC DNA]</scope>
    <source>
        <strain evidence="19 20">62-1032</strain>
    </source>
</reference>
<protein>
    <recommendedName>
        <fullName evidence="12">galacturonan 1,4-alpha-galacturonidase</fullName>
        <ecNumber evidence="12">3.2.1.67</ecNumber>
    </recommendedName>
    <alternativeName>
        <fullName evidence="13">Galacturan 1,4-alpha-galacturonidase C</fullName>
    </alternativeName>
    <alternativeName>
        <fullName evidence="14">Poly(1,4-alpha-D-galacturonide)galacturonohydrolase C</fullName>
    </alternativeName>
</protein>
<evidence type="ECO:0000256" key="4">
    <source>
        <dbReference type="ARBA" id="ARBA00022729"/>
    </source>
</evidence>
<name>A0A1Y2FBL8_9BASI</name>
<dbReference type="InterPro" id="IPR012334">
    <property type="entry name" value="Pectin_lyas_fold"/>
</dbReference>
<accession>A0A1Y2FBL8</accession>
<keyword evidence="3" id="KW-0964">Secreted</keyword>
<comment type="caution">
    <text evidence="19">The sequence shown here is derived from an EMBL/GenBank/DDBJ whole genome shotgun (WGS) entry which is preliminary data.</text>
</comment>
<dbReference type="Pfam" id="PF00295">
    <property type="entry name" value="Glyco_hydro_28"/>
    <property type="match status" value="1"/>
</dbReference>
<comment type="subcellular location">
    <subcellularLocation>
        <location evidence="1">Secreted</location>
    </subcellularLocation>
</comment>
<evidence type="ECO:0000256" key="2">
    <source>
        <dbReference type="ARBA" id="ARBA00008834"/>
    </source>
</evidence>
<keyword evidence="20" id="KW-1185">Reference proteome</keyword>
<comment type="similarity">
    <text evidence="2 17">Belongs to the glycosyl hydrolase 28 family.</text>
</comment>
<keyword evidence="6 17" id="KW-0378">Hydrolase</keyword>
<dbReference type="GO" id="GO:0005576">
    <property type="term" value="C:extracellular region"/>
    <property type="evidence" value="ECO:0007669"/>
    <property type="project" value="UniProtKB-SubCell"/>
</dbReference>
<dbReference type="InterPro" id="IPR000743">
    <property type="entry name" value="Glyco_hydro_28"/>
</dbReference>
<feature type="signal peptide" evidence="18">
    <location>
        <begin position="1"/>
        <end position="17"/>
    </location>
</feature>
<dbReference type="OrthoDB" id="187139at2759"/>
<keyword evidence="4 18" id="KW-0732">Signal</keyword>
<dbReference type="SUPFAM" id="SSF51126">
    <property type="entry name" value="Pectin lyase-like"/>
    <property type="match status" value="1"/>
</dbReference>
<dbReference type="EMBL" id="MCGR01000023">
    <property type="protein sequence ID" value="ORY81303.1"/>
    <property type="molecule type" value="Genomic_DNA"/>
</dbReference>
<keyword evidence="9 17" id="KW-0326">Glycosidase</keyword>
<sequence>MRSLIALTLISALGAVAAPSKSKATVCTVEASHSAADDTPALLKVLNTTECLTDATILFKQGATYNIYKPVAFPALKNVVVSIQGNINLPSNVTLVQSIVSNSKIYPGYWFTFKSGSGITIEGNSKNKNQGWIDSHGQQWWDANNQVNRPHLMSISASNVVVSYLKIKKPVGWVFKAAGSNMNFNHITIDAKSDSSAFPFNTDGFDVGGVNVTLTDNYVVNGDDCITINNGAKNVYAADNYCEGGHGASLGSFGSGGSVAAASNITFTRFTMVDSLYGGRFKSWSGGNGLVSDVHYSDFTLRNVSFPIFITQNYYDQSVGKPANAGTNNTNIANFSYRNFAGTIDSRKPGDGSCVTNPCWYAVNGTDGTQAIIFDFAKGTDLSATNIVTSNINIRPDDGRQATVICDPEALQETDKQVGFVCHDGLYIRA</sequence>
<dbReference type="InParanoid" id="A0A1Y2FBL8"/>
<dbReference type="STRING" id="106004.A0A1Y2FBL8"/>
<keyword evidence="10" id="KW-0961">Cell wall biogenesis/degradation</keyword>
<dbReference type="Proteomes" id="UP000193467">
    <property type="component" value="Unassembled WGS sequence"/>
</dbReference>
<evidence type="ECO:0000256" key="7">
    <source>
        <dbReference type="ARBA" id="ARBA00023157"/>
    </source>
</evidence>
<proteinExistence type="inferred from homology"/>
<keyword evidence="5" id="KW-0677">Repeat</keyword>
<dbReference type="AlphaFoldDB" id="A0A1Y2FBL8"/>
<dbReference type="GO" id="GO:0047911">
    <property type="term" value="F:galacturan 1,4-alpha-galacturonidase activity"/>
    <property type="evidence" value="ECO:0007669"/>
    <property type="project" value="UniProtKB-EC"/>
</dbReference>
<dbReference type="PANTHER" id="PTHR31736">
    <property type="match status" value="1"/>
</dbReference>
<dbReference type="EC" id="3.2.1.67" evidence="12"/>
<dbReference type="GO" id="GO:0071555">
    <property type="term" value="P:cell wall organization"/>
    <property type="evidence" value="ECO:0007669"/>
    <property type="project" value="UniProtKB-KW"/>
</dbReference>
<keyword evidence="7" id="KW-1015">Disulfide bond</keyword>
<keyword evidence="19" id="KW-0456">Lyase</keyword>
<dbReference type="GO" id="GO:0004650">
    <property type="term" value="F:polygalacturonase activity"/>
    <property type="evidence" value="ECO:0007669"/>
    <property type="project" value="InterPro"/>
</dbReference>
<feature type="chain" id="PRO_5012033696" description="galacturonan 1,4-alpha-galacturonidase" evidence="18">
    <location>
        <begin position="18"/>
        <end position="430"/>
    </location>
</feature>
<evidence type="ECO:0000313" key="20">
    <source>
        <dbReference type="Proteomes" id="UP000193467"/>
    </source>
</evidence>
<comment type="function">
    <text evidence="11">Specific in hydrolyzing the terminal glycosidic bond of polygalacturonic acid and oligogalacturonates.</text>
</comment>
<evidence type="ECO:0000256" key="9">
    <source>
        <dbReference type="ARBA" id="ARBA00023295"/>
    </source>
</evidence>
<comment type="catalytic activity">
    <reaction evidence="15">
        <text>[(1-&gt;4)-alpha-D-galacturonosyl](n) + H2O = alpha-D-galacturonate + [(1-&gt;4)-alpha-D-galacturonosyl](n-1)</text>
        <dbReference type="Rhea" id="RHEA:14117"/>
        <dbReference type="Rhea" id="RHEA-COMP:14570"/>
        <dbReference type="Rhea" id="RHEA-COMP:14572"/>
        <dbReference type="ChEBI" id="CHEBI:15377"/>
        <dbReference type="ChEBI" id="CHEBI:58658"/>
        <dbReference type="ChEBI" id="CHEBI:140523"/>
        <dbReference type="EC" id="3.2.1.67"/>
    </reaction>
</comment>
<evidence type="ECO:0000256" key="14">
    <source>
        <dbReference type="ARBA" id="ARBA00042262"/>
    </source>
</evidence>
<dbReference type="GO" id="GO:0005975">
    <property type="term" value="P:carbohydrate metabolic process"/>
    <property type="evidence" value="ECO:0007669"/>
    <property type="project" value="InterPro"/>
</dbReference>
<evidence type="ECO:0000256" key="6">
    <source>
        <dbReference type="ARBA" id="ARBA00022801"/>
    </source>
</evidence>
<dbReference type="Gene3D" id="2.160.20.10">
    <property type="entry name" value="Single-stranded right-handed beta-helix, Pectin lyase-like"/>
    <property type="match status" value="1"/>
</dbReference>
<evidence type="ECO:0000256" key="11">
    <source>
        <dbReference type="ARBA" id="ARBA00037312"/>
    </source>
</evidence>
<evidence type="ECO:0000256" key="12">
    <source>
        <dbReference type="ARBA" id="ARBA00038933"/>
    </source>
</evidence>
<gene>
    <name evidence="19" type="ORF">BCR35DRAFT_352428</name>
</gene>
<evidence type="ECO:0000256" key="17">
    <source>
        <dbReference type="RuleBase" id="RU361169"/>
    </source>
</evidence>
<evidence type="ECO:0000313" key="19">
    <source>
        <dbReference type="EMBL" id="ORY81303.1"/>
    </source>
</evidence>
<dbReference type="PROSITE" id="PS00502">
    <property type="entry name" value="POLYGALACTURONASE"/>
    <property type="match status" value="1"/>
</dbReference>
<evidence type="ECO:0000256" key="13">
    <source>
        <dbReference type="ARBA" id="ARBA00041474"/>
    </source>
</evidence>
<organism evidence="19 20">
    <name type="scientific">Leucosporidium creatinivorum</name>
    <dbReference type="NCBI Taxonomy" id="106004"/>
    <lineage>
        <taxon>Eukaryota</taxon>
        <taxon>Fungi</taxon>
        <taxon>Dikarya</taxon>
        <taxon>Basidiomycota</taxon>
        <taxon>Pucciniomycotina</taxon>
        <taxon>Microbotryomycetes</taxon>
        <taxon>Leucosporidiales</taxon>
        <taxon>Leucosporidium</taxon>
    </lineage>
</organism>
<keyword evidence="8" id="KW-0325">Glycoprotein</keyword>
<feature type="active site" evidence="16">
    <location>
        <position position="246"/>
    </location>
</feature>